<dbReference type="NCBIfam" id="TIGR03517">
    <property type="entry name" value="GldM_gliding"/>
    <property type="match status" value="1"/>
</dbReference>
<dbReference type="Pfam" id="PF21602">
    <property type="entry name" value="GldM_3rd"/>
    <property type="match status" value="1"/>
</dbReference>
<reference evidence="5" key="1">
    <citation type="submission" date="2023-03" db="EMBL/GenBank/DDBJ databases">
        <title>Andean soil-derived lignocellulolytic bacterial consortium as a source of novel taxa and putative plastic-active enzymes.</title>
        <authorList>
            <person name="Diaz-Garcia L."/>
            <person name="Chuvochina M."/>
            <person name="Feuerriegel G."/>
            <person name="Bunk B."/>
            <person name="Sproer C."/>
            <person name="Streit W.R."/>
            <person name="Rodriguez L.M."/>
            <person name="Overmann J."/>
            <person name="Jimenez D.J."/>
        </authorList>
    </citation>
    <scope>NUCLEOTIDE SEQUENCE</scope>
    <source>
        <strain evidence="5">MAG 7</strain>
    </source>
</reference>
<dbReference type="Pfam" id="PF12081">
    <property type="entry name" value="GldM_1st"/>
    <property type="match status" value="1"/>
</dbReference>
<feature type="domain" description="Gliding motility-associated protein GldM second immunoglobulin-like" evidence="4">
    <location>
        <begin position="346"/>
        <end position="408"/>
    </location>
</feature>
<sequence length="527" mass="56588">MALPKEPRQKMINMMYLVLTAMLALNVSAEVINAFETVNTSITTSNAIIEGKNEDTYKSFASKLNEPQTKAKAEIWAPKAMQAKKLADDMFASIESLKKQLVEAAGTHEEGEGVKKMNAEELNAATRLFEKEKKGDTLYSQLTSFRKDIISVLDPAQFAGNPELQKTLTSAIATFNKNLPIDLTVPKSTTGNKYENNGEGWTLSNFHMTPAIAAMTILSKLQNDVRNSESQIVDYCHQQIGAVQVVYDEFEAIAQASRSYAMPGEEIQITAGVGAFSAAAKPDIFINGQLIPLTGGKAISKITASGAGDKTIAVKIRYTKPDGTVAEKDEVVKYTVGTPSGASVFLQKMNVLYIGVDNPLTISGGSVGAEKVKVSIGNGTIERTGGDNYVARPKSPGETTINVNADGKNFPFAMRIKYLPNPAAFVGAKKGGNISSAEFKAIASVLAKLEDSDFQAPFQVQSFKIGAIGGPIQLYADATNTGPRFNGQALQLLQRLGPGSQVFIEEITVQGPDGKPRVIPPMKFSLK</sequence>
<dbReference type="InterPro" id="IPR048405">
    <property type="entry name" value="GldM_Ig-like-1"/>
</dbReference>
<feature type="domain" description="Gliding motility-associated protein GldM N-terminal" evidence="2">
    <location>
        <begin position="30"/>
        <end position="236"/>
    </location>
</feature>
<evidence type="ECO:0000259" key="3">
    <source>
        <dbReference type="Pfam" id="PF21601"/>
    </source>
</evidence>
<gene>
    <name evidence="5" type="primary">gldM</name>
    <name evidence="5" type="ORF">P0Y53_02945</name>
</gene>
<feature type="domain" description="Gliding motility-associated protein GldM C-terminal" evidence="1">
    <location>
        <begin position="420"/>
        <end position="526"/>
    </location>
</feature>
<dbReference type="AlphaFoldDB" id="A0AAJ5WQR5"/>
<evidence type="ECO:0000259" key="2">
    <source>
        <dbReference type="Pfam" id="PF12081"/>
    </source>
</evidence>
<protein>
    <submittedName>
        <fullName evidence="5">Gliding motility protein GldM</fullName>
    </submittedName>
</protein>
<dbReference type="EMBL" id="CP119311">
    <property type="protein sequence ID" value="WEK36446.1"/>
    <property type="molecule type" value="Genomic_DNA"/>
</dbReference>
<evidence type="ECO:0000259" key="1">
    <source>
        <dbReference type="Pfam" id="PF12080"/>
    </source>
</evidence>
<dbReference type="Proteomes" id="UP001220610">
    <property type="component" value="Chromosome"/>
</dbReference>
<proteinExistence type="predicted"/>
<evidence type="ECO:0000313" key="6">
    <source>
        <dbReference type="Proteomes" id="UP001220610"/>
    </source>
</evidence>
<organism evidence="5 6">
    <name type="scientific">Candidatus Pseudobacter hemicellulosilyticus</name>
    <dbReference type="NCBI Taxonomy" id="3121375"/>
    <lineage>
        <taxon>Bacteria</taxon>
        <taxon>Pseudomonadati</taxon>
        <taxon>Bacteroidota</taxon>
        <taxon>Chitinophagia</taxon>
        <taxon>Chitinophagales</taxon>
        <taxon>Chitinophagaceae</taxon>
        <taxon>Pseudobacter</taxon>
    </lineage>
</organism>
<dbReference type="InterPro" id="IPR022720">
    <property type="entry name" value="Motility-assoc_prot_GldM_N"/>
</dbReference>
<dbReference type="InterPro" id="IPR022719">
    <property type="entry name" value="Motility-assoc_prot_GldM_C"/>
</dbReference>
<accession>A0AAJ5WQR5</accession>
<evidence type="ECO:0000259" key="4">
    <source>
        <dbReference type="Pfam" id="PF21602"/>
    </source>
</evidence>
<feature type="domain" description="Gliding motility-associated protein GldM first immunoglobulin-like" evidence="3">
    <location>
        <begin position="243"/>
        <end position="336"/>
    </location>
</feature>
<dbReference type="Pfam" id="PF12080">
    <property type="entry name" value="GldM_4th"/>
    <property type="match status" value="1"/>
</dbReference>
<evidence type="ECO:0000313" key="5">
    <source>
        <dbReference type="EMBL" id="WEK36446.1"/>
    </source>
</evidence>
<name>A0AAJ5WQR5_9BACT</name>
<dbReference type="InterPro" id="IPR048406">
    <property type="entry name" value="GldM_Ig-like-2"/>
</dbReference>
<dbReference type="Pfam" id="PF21601">
    <property type="entry name" value="GldM_2nd"/>
    <property type="match status" value="1"/>
</dbReference>
<dbReference type="InterPro" id="IPR019859">
    <property type="entry name" value="Motility-assoc_prot_GldM"/>
</dbReference>